<dbReference type="Pfam" id="PF00111">
    <property type="entry name" value="Fer2"/>
    <property type="match status" value="1"/>
</dbReference>
<feature type="domain" description="2Fe-2S ferredoxin-type" evidence="1">
    <location>
        <begin position="4"/>
        <end position="94"/>
    </location>
</feature>
<dbReference type="RefSeq" id="WP_021167179.1">
    <property type="nucleotide sequence ID" value="NZ_CTRP01000010.1"/>
</dbReference>
<dbReference type="GO" id="GO:0051536">
    <property type="term" value="F:iron-sulfur cluster binding"/>
    <property type="evidence" value="ECO:0007669"/>
    <property type="project" value="InterPro"/>
</dbReference>
<dbReference type="InterPro" id="IPR036010">
    <property type="entry name" value="2Fe-2S_ferredoxin-like_sf"/>
</dbReference>
<gene>
    <name evidence="2" type="ORF">SpAn4DRAFT_2925</name>
</gene>
<dbReference type="PANTHER" id="PTHR42895:SF2">
    <property type="entry name" value="IRON-SULFUR CLUSTER PROTEIN"/>
    <property type="match status" value="1"/>
</dbReference>
<dbReference type="InterPro" id="IPR040506">
    <property type="entry name" value="RACo_linker"/>
</dbReference>
<proteinExistence type="predicted"/>
<dbReference type="Proteomes" id="UP000049855">
    <property type="component" value="Unassembled WGS sequence"/>
</dbReference>
<dbReference type="Pfam" id="PF17650">
    <property type="entry name" value="RACo_linker"/>
    <property type="match status" value="1"/>
</dbReference>
<dbReference type="AlphaFoldDB" id="A0A0U1KYV4"/>
<name>A0A0U1KYV4_9FIRM</name>
<evidence type="ECO:0000313" key="3">
    <source>
        <dbReference type="Proteomes" id="UP000049855"/>
    </source>
</evidence>
<dbReference type="Pfam" id="PF14574">
    <property type="entry name" value="RACo_C_ter"/>
    <property type="match status" value="1"/>
</dbReference>
<organism evidence="2 3">
    <name type="scientific">Sporomusa ovata</name>
    <dbReference type="NCBI Taxonomy" id="2378"/>
    <lineage>
        <taxon>Bacteria</taxon>
        <taxon>Bacillati</taxon>
        <taxon>Bacillota</taxon>
        <taxon>Negativicutes</taxon>
        <taxon>Selenomonadales</taxon>
        <taxon>Sporomusaceae</taxon>
        <taxon>Sporomusa</taxon>
    </lineage>
</organism>
<evidence type="ECO:0000313" key="2">
    <source>
        <dbReference type="EMBL" id="CQR72465.1"/>
    </source>
</evidence>
<evidence type="ECO:0000259" key="1">
    <source>
        <dbReference type="PROSITE" id="PS51085"/>
    </source>
</evidence>
<dbReference type="InterPro" id="IPR041414">
    <property type="entry name" value="Raco-like_middle"/>
</dbReference>
<dbReference type="SUPFAM" id="SSF54292">
    <property type="entry name" value="2Fe-2S ferredoxin-like"/>
    <property type="match status" value="1"/>
</dbReference>
<sequence length="656" mass="71026">MNNRLVTFLPAGVQVEVEPGTDLLTAAGKANIEIKAPCGGDGTCGKCAVRIKSGNVKARRDSHLATRIAEKGLNLACQTLVQDEDLVVEIPNTSSMSKHQVLGENASVGAGVSDALSNYLLHVWQLKELLLEKQESPLNGYPLNPLCRRVRLTLPVANLQDNRDDLNRLTMALKKEINCKDIHVPLSIIQKLGEILRVDQFKVTVLLSEVGGKVEIIAVEPGHGHQPLYGIAVDIGTTTVVAYLLDLEKGRVIDTAGTHNRQARFGDDVISRIVYAVEEPDGLNTVHQSIIGTINTLIMDLLVKQRHIRETDIHVMMTAGNTTMAHLFLGINPKFIRLEPYIPTANFYPVVKAQELGLKINPDALVFSYASVASYVGGDIVSGTLFTAMGNEDAPISLLIDIGTNGEMVLGAGDWLVTCSCSAGPAFEGSGILFGMRAMHGAIERMQIDPQTYEVAYTTINNGKAVGICGSGLIDCLAKLKSTGVIDRAGKFQTSLPTERMRIGETGPEFVLVWREDTDINRDIVICEADVKNLLRAKGAVFAGIRTLLNVVGFELESIENIYVAGGFGNYLNIPDAIAIGLLPDIPVEKYKYVGNTSAKGACMALLSQEAWQEANNLAGKMTYIELSVGNLFMDEFVSSLFIPHTDLTLFPNVSI</sequence>
<dbReference type="CDD" id="cd00207">
    <property type="entry name" value="fer2"/>
    <property type="match status" value="1"/>
</dbReference>
<dbReference type="EMBL" id="CTRP01000010">
    <property type="protein sequence ID" value="CQR72465.1"/>
    <property type="molecule type" value="Genomic_DNA"/>
</dbReference>
<dbReference type="InterPro" id="IPR042259">
    <property type="entry name" value="Raco-like_middle_sf"/>
</dbReference>
<dbReference type="InterPro" id="IPR001041">
    <property type="entry name" value="2Fe-2S_ferredoxin-type"/>
</dbReference>
<dbReference type="Gene3D" id="3.30.420.480">
    <property type="entry name" value="Domain of unknown function (DUF4445)"/>
    <property type="match status" value="1"/>
</dbReference>
<dbReference type="Gene3D" id="3.10.20.30">
    <property type="match status" value="1"/>
</dbReference>
<dbReference type="PROSITE" id="PS51085">
    <property type="entry name" value="2FE2S_FER_2"/>
    <property type="match status" value="1"/>
</dbReference>
<dbReference type="InterPro" id="IPR052911">
    <property type="entry name" value="Corrinoid_activation_enz"/>
</dbReference>
<protein>
    <submittedName>
        <fullName evidence="2">Acetyl-CoA synthase corrinoid activation protein</fullName>
    </submittedName>
</protein>
<dbReference type="Pfam" id="PF17651">
    <property type="entry name" value="Raco_middle"/>
    <property type="match status" value="1"/>
</dbReference>
<dbReference type="PANTHER" id="PTHR42895">
    <property type="entry name" value="IRON-SULFUR CLUSTER-BINDING PROTEIN-RELATED"/>
    <property type="match status" value="1"/>
</dbReference>
<dbReference type="InterPro" id="IPR012675">
    <property type="entry name" value="Beta-grasp_dom_sf"/>
</dbReference>
<reference evidence="3" key="1">
    <citation type="submission" date="2015-03" db="EMBL/GenBank/DDBJ databases">
        <authorList>
            <person name="Nijsse Bart"/>
        </authorList>
    </citation>
    <scope>NUCLEOTIDE SEQUENCE [LARGE SCALE GENOMIC DNA]</scope>
</reference>
<accession>A0A0U1KYV4</accession>
<keyword evidence="3" id="KW-1185">Reference proteome</keyword>
<dbReference type="Gene3D" id="3.10.20.880">
    <property type="match status" value="1"/>
</dbReference>
<dbReference type="InterPro" id="IPR027980">
    <property type="entry name" value="RACo_C"/>
</dbReference>